<feature type="region of interest" description="Disordered" evidence="1">
    <location>
        <begin position="1"/>
        <end position="35"/>
    </location>
</feature>
<dbReference type="Proteomes" id="UP000830375">
    <property type="component" value="Unassembled WGS sequence"/>
</dbReference>
<evidence type="ECO:0000313" key="3">
    <source>
        <dbReference type="EMBL" id="KAI2648134.1"/>
    </source>
</evidence>
<feature type="compositionally biased region" description="Low complexity" evidence="1">
    <location>
        <begin position="12"/>
        <end position="22"/>
    </location>
</feature>
<feature type="compositionally biased region" description="Acidic residues" evidence="1">
    <location>
        <begin position="651"/>
        <end position="665"/>
    </location>
</feature>
<protein>
    <recommendedName>
        <fullName evidence="2">DUF6729 domain-containing protein</fullName>
    </recommendedName>
</protein>
<feature type="domain" description="DUF6729" evidence="2">
    <location>
        <begin position="100"/>
        <end position="190"/>
    </location>
</feature>
<keyword evidence="4" id="KW-1185">Reference proteome</keyword>
<dbReference type="EMBL" id="JACTAM010000025">
    <property type="protein sequence ID" value="KAI2648134.1"/>
    <property type="molecule type" value="Genomic_DNA"/>
</dbReference>
<reference evidence="3 4" key="1">
    <citation type="submission" date="2022-01" db="EMBL/GenBank/DDBJ databases">
        <title>A high-quality chromosome-level genome assembly of rohu carp, Labeo rohita.</title>
        <authorList>
            <person name="Arick M.A. II"/>
            <person name="Hsu C.-Y."/>
            <person name="Magbanua Z."/>
            <person name="Pechanova O."/>
            <person name="Grover C."/>
            <person name="Miller E."/>
            <person name="Thrash A."/>
            <person name="Ezzel L."/>
            <person name="Alam S."/>
            <person name="Benzie J."/>
            <person name="Hamilton M."/>
            <person name="Karsi A."/>
            <person name="Lawrence M.L."/>
            <person name="Peterson D.G."/>
        </authorList>
    </citation>
    <scope>NUCLEOTIDE SEQUENCE [LARGE SCALE GENOMIC DNA]</scope>
    <source>
        <strain evidence="4">BAU-BD-2019</strain>
        <tissue evidence="3">Blood</tissue>
    </source>
</reference>
<organism evidence="3 4">
    <name type="scientific">Labeo rohita</name>
    <name type="common">Indian major carp</name>
    <name type="synonym">Cyprinus rohita</name>
    <dbReference type="NCBI Taxonomy" id="84645"/>
    <lineage>
        <taxon>Eukaryota</taxon>
        <taxon>Metazoa</taxon>
        <taxon>Chordata</taxon>
        <taxon>Craniata</taxon>
        <taxon>Vertebrata</taxon>
        <taxon>Euteleostomi</taxon>
        <taxon>Actinopterygii</taxon>
        <taxon>Neopterygii</taxon>
        <taxon>Teleostei</taxon>
        <taxon>Ostariophysi</taxon>
        <taxon>Cypriniformes</taxon>
        <taxon>Cyprinidae</taxon>
        <taxon>Labeoninae</taxon>
        <taxon>Labeonini</taxon>
        <taxon>Labeo</taxon>
    </lineage>
</organism>
<dbReference type="Pfam" id="PF20499">
    <property type="entry name" value="DUF6729"/>
    <property type="match status" value="1"/>
</dbReference>
<dbReference type="InterPro" id="IPR046616">
    <property type="entry name" value="DUF6729"/>
</dbReference>
<evidence type="ECO:0000256" key="1">
    <source>
        <dbReference type="SAM" id="MobiDB-lite"/>
    </source>
</evidence>
<evidence type="ECO:0000313" key="4">
    <source>
        <dbReference type="Proteomes" id="UP000830375"/>
    </source>
</evidence>
<gene>
    <name evidence="3" type="ORF">H4Q32_018149</name>
</gene>
<dbReference type="PANTHER" id="PTHR47773">
    <property type="entry name" value="SI:DKEY-9I5.2-RELATED"/>
    <property type="match status" value="1"/>
</dbReference>
<name>A0ABQ8LCT3_LABRO</name>
<feature type="compositionally biased region" description="Acidic residues" evidence="1">
    <location>
        <begin position="673"/>
        <end position="686"/>
    </location>
</feature>
<proteinExistence type="predicted"/>
<feature type="compositionally biased region" description="Polar residues" evidence="1">
    <location>
        <begin position="23"/>
        <end position="35"/>
    </location>
</feature>
<evidence type="ECO:0000259" key="2">
    <source>
        <dbReference type="Pfam" id="PF20499"/>
    </source>
</evidence>
<feature type="region of interest" description="Disordered" evidence="1">
    <location>
        <begin position="650"/>
        <end position="689"/>
    </location>
</feature>
<accession>A0ABQ8LCT3</accession>
<dbReference type="PANTHER" id="PTHR47773:SF1">
    <property type="entry name" value="C2H2-TYPE DOMAIN-CONTAINING PROTEIN"/>
    <property type="match status" value="1"/>
</dbReference>
<sequence length="1096" mass="122789">MTTWGELTPAVSQDSSHSLSTSQGRPSSPVDTSASETGNILLEGWQKYWEHPPPSTQANGIAPPNIKWLKCDEMYGLFERPSRYKNAKGEIVERRLLKEKMQFHPPPIPTSVKGGLPNMMAFFTTPAFFWRPVGVMQAKIRCPSSNCPAPPGEYLEKKGFGSYARQVCGMKYNYTLLTEKLKCSHCEKMRRAIVKMRTVIMFSSIAIDKGVVTLLNDRVNTAGTYTPPLPRTPLPCARVLRRAHMIMEMERMPVYRASILSVTGEILCIDGTRKVLKKIYGDGQGTMQYVTSVLNEWGQFLTTVVVAAESEGCYRRMAKGLMGRFERARAPAPTVIYADNNCCRDSGSSFLENLFGDWVQKGTVVRLDIRHWLHRWDAVVIKQSHAKYGVFMSALAGAVLAYYKDDMMLLIQAVRKGNQELYASLSDEDMIAFLKPHQIRSYVRRITRGVEETASAIESIITEFKGPAGLDIDGIHLFKSAQAVDSHWATASKHLSCMQDPPGIQLYVSVKVVVLNGVRLNKYRCRRGSNSLEGLHSHLYNAIPSQRCGVMPFQVYLIAFAVQWNSRMESLRVAGGHGRQTWCMDPRQIQRLNQQADVLFGKEHVLEPNFASPMPYPAVYKDPDEEELLGVEYAMCQSTSFTARDYYAQQVEEEQSREEEETAEQSEDKLSDEGVDMGAESEEDPMDTVSDKHVILTQSEQVEEEDSPALQDVLMTQSHLHLPGLEEVEALALLILELADNSDRHLVPADLRLKIGNAVGALHEHDRSAANFVKRYESRWGYTLFGRCLGADTPETRAAQKTKFSWMKYPQSAQVTEDSRLLYLIIKMLKNRPPASRLTSPTKITNAIKGQYKRIVDRVRDDPILKGLSIPLPNLNAKSISTFMAREEKKANYRATVMPKVKPHQRVLSEEPMPAAPTLPESLPAPDRPQVQYQSLRHTAGKRHGQKRKVDVEMLGNRPIQPKPPVAMYIPPRASAAPVLVVVPAQPQGPSMMLCGASSSQGFIPFTPPPALTSRPIKPHKSMKPCGACQVPQCGGQRKRYTPSKDKAAESSQKIFTYCPATRKSTTSGFEGVVFNSFEHFKSVVDEELKKKKNNN</sequence>
<comment type="caution">
    <text evidence="3">The sequence shown here is derived from an EMBL/GenBank/DDBJ whole genome shotgun (WGS) entry which is preliminary data.</text>
</comment>